<name>A0A5D2FQY3_GOSDA</name>
<keyword evidence="2" id="KW-0732">Signal</keyword>
<evidence type="ECO:0008006" key="5">
    <source>
        <dbReference type="Google" id="ProtNLM"/>
    </source>
</evidence>
<protein>
    <recommendedName>
        <fullName evidence="5">Prolamin-like domain-containing protein</fullName>
    </recommendedName>
</protein>
<dbReference type="AlphaFoldDB" id="A0A5D2FQY3"/>
<reference evidence="3 4" key="1">
    <citation type="submission" date="2019-06" db="EMBL/GenBank/DDBJ databases">
        <title>WGS assembly of Gossypium darwinii.</title>
        <authorList>
            <person name="Chen Z.J."/>
            <person name="Sreedasyam A."/>
            <person name="Ando A."/>
            <person name="Song Q."/>
            <person name="De L."/>
            <person name="Hulse-Kemp A."/>
            <person name="Ding M."/>
            <person name="Ye W."/>
            <person name="Kirkbride R."/>
            <person name="Jenkins J."/>
            <person name="Plott C."/>
            <person name="Lovell J."/>
            <person name="Lin Y.-M."/>
            <person name="Vaughn R."/>
            <person name="Liu B."/>
            <person name="Li W."/>
            <person name="Simpson S."/>
            <person name="Scheffler B."/>
            <person name="Saski C."/>
            <person name="Grover C."/>
            <person name="Hu G."/>
            <person name="Conover J."/>
            <person name="Carlson J."/>
            <person name="Shu S."/>
            <person name="Boston L."/>
            <person name="Williams M."/>
            <person name="Peterson D."/>
            <person name="Mcgee K."/>
            <person name="Jones D."/>
            <person name="Wendel J."/>
            <person name="Stelly D."/>
            <person name="Grimwood J."/>
            <person name="Schmutz J."/>
        </authorList>
    </citation>
    <scope>NUCLEOTIDE SEQUENCE [LARGE SCALE GENOMIC DNA]</scope>
    <source>
        <strain evidence="3">1808015.09</strain>
    </source>
</reference>
<accession>A0A5D2FQY3</accession>
<dbReference type="Proteomes" id="UP000323506">
    <property type="component" value="Chromosome A08"/>
</dbReference>
<feature type="region of interest" description="Disordered" evidence="1">
    <location>
        <begin position="62"/>
        <end position="85"/>
    </location>
</feature>
<organism evidence="3 4">
    <name type="scientific">Gossypium darwinii</name>
    <name type="common">Darwin's cotton</name>
    <name type="synonym">Gossypium barbadense var. darwinii</name>
    <dbReference type="NCBI Taxonomy" id="34276"/>
    <lineage>
        <taxon>Eukaryota</taxon>
        <taxon>Viridiplantae</taxon>
        <taxon>Streptophyta</taxon>
        <taxon>Embryophyta</taxon>
        <taxon>Tracheophyta</taxon>
        <taxon>Spermatophyta</taxon>
        <taxon>Magnoliopsida</taxon>
        <taxon>eudicotyledons</taxon>
        <taxon>Gunneridae</taxon>
        <taxon>Pentapetalae</taxon>
        <taxon>rosids</taxon>
        <taxon>malvids</taxon>
        <taxon>Malvales</taxon>
        <taxon>Malvaceae</taxon>
        <taxon>Malvoideae</taxon>
        <taxon>Gossypium</taxon>
    </lineage>
</organism>
<evidence type="ECO:0000313" key="4">
    <source>
        <dbReference type="Proteomes" id="UP000323506"/>
    </source>
</evidence>
<evidence type="ECO:0000313" key="3">
    <source>
        <dbReference type="EMBL" id="TYH07770.1"/>
    </source>
</evidence>
<sequence>MNGVLLASLFILSFLAILFGQGFSINDYHSTEQPNNFSPRLPCLWLIDQILQPLLNFLPFFSSPPPDDTKPPPKESPTGNPREDKCNQYMDKYVDDKCFDDMLKSFNFHKILFPIKCCSGFMAVPDYCFKEVIFVAWRDVTSKFKEYCSKKSAATPPST</sequence>
<keyword evidence="4" id="KW-1185">Reference proteome</keyword>
<evidence type="ECO:0000256" key="1">
    <source>
        <dbReference type="SAM" id="MobiDB-lite"/>
    </source>
</evidence>
<feature type="signal peptide" evidence="2">
    <location>
        <begin position="1"/>
        <end position="24"/>
    </location>
</feature>
<dbReference type="EMBL" id="CM017695">
    <property type="protein sequence ID" value="TYH07770.1"/>
    <property type="molecule type" value="Genomic_DNA"/>
</dbReference>
<feature type="chain" id="PRO_5022991140" description="Prolamin-like domain-containing protein" evidence="2">
    <location>
        <begin position="25"/>
        <end position="159"/>
    </location>
</feature>
<evidence type="ECO:0000256" key="2">
    <source>
        <dbReference type="SAM" id="SignalP"/>
    </source>
</evidence>
<proteinExistence type="predicted"/>
<gene>
    <name evidence="3" type="ORF">ES288_A08G260800v1</name>
</gene>